<dbReference type="RefSeq" id="WP_375556501.1">
    <property type="nucleotide sequence ID" value="NZ_JBBVGT010000002.1"/>
</dbReference>
<name>A0ABV5CBL8_9SPHI</name>
<dbReference type="PANTHER" id="PTHR33797:SF2">
    <property type="entry name" value="ORGANIC HYDROPEROXIDE RESISTANCE PROTEIN-LIKE"/>
    <property type="match status" value="1"/>
</dbReference>
<reference evidence="2 3" key="1">
    <citation type="submission" date="2024-04" db="EMBL/GenBank/DDBJ databases">
        <title>Albibacterium profundi sp. nov., isolated from sediment of the Challenger Deep of Mariana Trench.</title>
        <authorList>
            <person name="Wang Y."/>
        </authorList>
    </citation>
    <scope>NUCLEOTIDE SEQUENCE [LARGE SCALE GENOMIC DNA]</scope>
    <source>
        <strain evidence="2 3">RHL897</strain>
    </source>
</reference>
<dbReference type="SUPFAM" id="SSF82784">
    <property type="entry name" value="OsmC-like"/>
    <property type="match status" value="1"/>
</dbReference>
<dbReference type="InterPro" id="IPR015946">
    <property type="entry name" value="KH_dom-like_a/b"/>
</dbReference>
<dbReference type="EMBL" id="JBBVGT010000002">
    <property type="protein sequence ID" value="MFB5944943.1"/>
    <property type="molecule type" value="Genomic_DNA"/>
</dbReference>
<dbReference type="InterPro" id="IPR019953">
    <property type="entry name" value="OHR"/>
</dbReference>
<dbReference type="Pfam" id="PF02566">
    <property type="entry name" value="OsmC"/>
    <property type="match status" value="1"/>
</dbReference>
<dbReference type="PANTHER" id="PTHR33797">
    <property type="entry name" value="ORGANIC HYDROPEROXIDE RESISTANCE PROTEIN-LIKE"/>
    <property type="match status" value="1"/>
</dbReference>
<dbReference type="InterPro" id="IPR036102">
    <property type="entry name" value="OsmC/Ohrsf"/>
</dbReference>
<keyword evidence="3" id="KW-1185">Reference proteome</keyword>
<dbReference type="NCBIfam" id="TIGR03561">
    <property type="entry name" value="organ_hyd_perox"/>
    <property type="match status" value="1"/>
</dbReference>
<evidence type="ECO:0000313" key="3">
    <source>
        <dbReference type="Proteomes" id="UP001580928"/>
    </source>
</evidence>
<protein>
    <submittedName>
        <fullName evidence="2">Organic hydroperoxide resistance protein</fullName>
    </submittedName>
</protein>
<evidence type="ECO:0000256" key="1">
    <source>
        <dbReference type="ARBA" id="ARBA00007378"/>
    </source>
</evidence>
<comment type="caution">
    <text evidence="2">The sequence shown here is derived from an EMBL/GenBank/DDBJ whole genome shotgun (WGS) entry which is preliminary data.</text>
</comment>
<proteinExistence type="inferred from homology"/>
<evidence type="ECO:0000313" key="2">
    <source>
        <dbReference type="EMBL" id="MFB5944943.1"/>
    </source>
</evidence>
<sequence>MEKLYTAEVTATGGRDGHVKSADGMIDWKMRRPKELKGQEAGYNPEQLFAAAWATCYLSALIAVATKEGVDASLAEVIVRVSFNKAGESFVLSAELDVHIPDIHIEEAQHLAEKANHVCPYSKATKGNIESIVLAL</sequence>
<comment type="similarity">
    <text evidence="1">Belongs to the OsmC/Ohr family.</text>
</comment>
<gene>
    <name evidence="2" type="ORF">WKR92_03780</name>
</gene>
<dbReference type="Gene3D" id="3.30.300.20">
    <property type="match status" value="1"/>
</dbReference>
<dbReference type="Proteomes" id="UP001580928">
    <property type="component" value="Unassembled WGS sequence"/>
</dbReference>
<accession>A0ABV5CBL8</accession>
<organism evidence="2 3">
    <name type="scientific">Albibacterium profundi</name>
    <dbReference type="NCBI Taxonomy" id="3134906"/>
    <lineage>
        <taxon>Bacteria</taxon>
        <taxon>Pseudomonadati</taxon>
        <taxon>Bacteroidota</taxon>
        <taxon>Sphingobacteriia</taxon>
        <taxon>Sphingobacteriales</taxon>
        <taxon>Sphingobacteriaceae</taxon>
        <taxon>Albibacterium</taxon>
    </lineage>
</organism>
<dbReference type="InterPro" id="IPR003718">
    <property type="entry name" value="OsmC/Ohr_fam"/>
</dbReference>
<dbReference type="Gene3D" id="2.20.25.10">
    <property type="match status" value="1"/>
</dbReference>